<keyword evidence="5 6" id="KW-0472">Membrane</keyword>
<evidence type="ECO:0000256" key="3">
    <source>
        <dbReference type="ARBA" id="ARBA00022692"/>
    </source>
</evidence>
<name>A0A4P8IFU2_9FIRM</name>
<evidence type="ECO:0000256" key="4">
    <source>
        <dbReference type="ARBA" id="ARBA00022989"/>
    </source>
</evidence>
<keyword evidence="9" id="KW-1185">Reference proteome</keyword>
<accession>A0A4P8IFU2</accession>
<sequence length="433" mass="49782">MIERWIRRLPESVVRNRRICVQSYFCGTKEEMEIEVWRSFREQWKKVLWAAFAFLAVLVLAAISGWLTGKEIVIHRDTEGEEINQELSIDSGREKELYELNVQPKAYSRKEEKEAFRAGTEYVKRHMKGKNKSLNEVRESLNFPDRIPETQIKVNWETEDLSLVDEQGNVFNEDLKSPVILKTTAALSYEDHTELVTVPVRVVPRDTGSKESKLAGTKKELQRIERENAEKQSFTIPSRVKGSRVEDGEKIQSRLPVLVIMGILFLGLLWYTEEERQKQKRAKAIKETKDEYPLIISRLVLLLGAGMTIQGAVHSIAASYDQKHPKFVYRQFYEADKKIALGASQTQVLKELGNSIQMPCYKKLAVLMAQSLVRGSRDLLERLEEEETAAFAERKETARRKGEEASTKLLMPMILMLVVILTLLMVPAFLSFS</sequence>
<dbReference type="Pfam" id="PF00482">
    <property type="entry name" value="T2SSF"/>
    <property type="match status" value="1"/>
</dbReference>
<organism evidence="8 9">
    <name type="scientific">Anaerostipes rhamnosivorans</name>
    <dbReference type="NCBI Taxonomy" id="1229621"/>
    <lineage>
        <taxon>Bacteria</taxon>
        <taxon>Bacillati</taxon>
        <taxon>Bacillota</taxon>
        <taxon>Clostridia</taxon>
        <taxon>Lachnospirales</taxon>
        <taxon>Lachnospiraceae</taxon>
        <taxon>Anaerostipes</taxon>
    </lineage>
</organism>
<comment type="subcellular location">
    <subcellularLocation>
        <location evidence="1">Cell membrane</location>
        <topology evidence="1">Multi-pass membrane protein</topology>
    </subcellularLocation>
</comment>
<evidence type="ECO:0000256" key="2">
    <source>
        <dbReference type="ARBA" id="ARBA00022475"/>
    </source>
</evidence>
<protein>
    <recommendedName>
        <fullName evidence="7">Type II secretion system protein GspF domain-containing protein</fullName>
    </recommendedName>
</protein>
<evidence type="ECO:0000259" key="7">
    <source>
        <dbReference type="Pfam" id="PF00482"/>
    </source>
</evidence>
<feature type="transmembrane region" description="Helical" evidence="6">
    <location>
        <begin position="409"/>
        <end position="430"/>
    </location>
</feature>
<evidence type="ECO:0000313" key="9">
    <source>
        <dbReference type="Proteomes" id="UP000298653"/>
    </source>
</evidence>
<feature type="transmembrane region" description="Helical" evidence="6">
    <location>
        <begin position="47"/>
        <end position="67"/>
    </location>
</feature>
<gene>
    <name evidence="8" type="ORF">AR1Y2_3338</name>
</gene>
<feature type="domain" description="Type II secretion system protein GspF" evidence="7">
    <location>
        <begin position="296"/>
        <end position="427"/>
    </location>
</feature>
<reference evidence="8 9" key="1">
    <citation type="submission" date="2019-05" db="EMBL/GenBank/DDBJ databases">
        <title>Complete genome sequencing of Anaerostipes rhamnosivorans.</title>
        <authorList>
            <person name="Bui T.P.N."/>
            <person name="de Vos W.M."/>
        </authorList>
    </citation>
    <scope>NUCLEOTIDE SEQUENCE [LARGE SCALE GENOMIC DNA]</scope>
    <source>
        <strain evidence="8 9">1y2</strain>
    </source>
</reference>
<dbReference type="AlphaFoldDB" id="A0A4P8IFU2"/>
<dbReference type="EMBL" id="CP040058">
    <property type="protein sequence ID" value="QCP36792.1"/>
    <property type="molecule type" value="Genomic_DNA"/>
</dbReference>
<dbReference type="RefSeq" id="WP_137329963.1">
    <property type="nucleotide sequence ID" value="NZ_CP040058.1"/>
</dbReference>
<dbReference type="PANTHER" id="PTHR35007:SF2">
    <property type="entry name" value="PILUS ASSEMBLE PROTEIN"/>
    <property type="match status" value="1"/>
</dbReference>
<keyword evidence="2" id="KW-1003">Cell membrane</keyword>
<dbReference type="GO" id="GO:0005886">
    <property type="term" value="C:plasma membrane"/>
    <property type="evidence" value="ECO:0007669"/>
    <property type="project" value="UniProtKB-SubCell"/>
</dbReference>
<proteinExistence type="predicted"/>
<evidence type="ECO:0000313" key="8">
    <source>
        <dbReference type="EMBL" id="QCP36792.1"/>
    </source>
</evidence>
<evidence type="ECO:0000256" key="1">
    <source>
        <dbReference type="ARBA" id="ARBA00004651"/>
    </source>
</evidence>
<dbReference type="Proteomes" id="UP000298653">
    <property type="component" value="Chromosome"/>
</dbReference>
<feature type="transmembrane region" description="Helical" evidence="6">
    <location>
        <begin position="253"/>
        <end position="271"/>
    </location>
</feature>
<keyword evidence="3 6" id="KW-0812">Transmembrane</keyword>
<evidence type="ECO:0000256" key="6">
    <source>
        <dbReference type="SAM" id="Phobius"/>
    </source>
</evidence>
<dbReference type="PANTHER" id="PTHR35007">
    <property type="entry name" value="INTEGRAL MEMBRANE PROTEIN-RELATED"/>
    <property type="match status" value="1"/>
</dbReference>
<evidence type="ECO:0000256" key="5">
    <source>
        <dbReference type="ARBA" id="ARBA00023136"/>
    </source>
</evidence>
<keyword evidence="4 6" id="KW-1133">Transmembrane helix</keyword>
<dbReference type="KEGG" id="arf:AR1Y2_3338"/>
<dbReference type="InterPro" id="IPR018076">
    <property type="entry name" value="T2SS_GspF_dom"/>
</dbReference>
<dbReference type="OrthoDB" id="9793966at2"/>